<dbReference type="Proteomes" id="UP000479132">
    <property type="component" value="Unassembled WGS sequence"/>
</dbReference>
<evidence type="ECO:0000313" key="6">
    <source>
        <dbReference type="EMBL" id="NGP87380.1"/>
    </source>
</evidence>
<dbReference type="SMART" id="SM00962">
    <property type="entry name" value="SRP54"/>
    <property type="match status" value="1"/>
</dbReference>
<dbReference type="GO" id="GO:0005525">
    <property type="term" value="F:GTP binding"/>
    <property type="evidence" value="ECO:0007669"/>
    <property type="project" value="UniProtKB-KW"/>
</dbReference>
<feature type="compositionally biased region" description="Basic and acidic residues" evidence="3">
    <location>
        <begin position="136"/>
        <end position="156"/>
    </location>
</feature>
<keyword evidence="7" id="KW-1185">Reference proteome</keyword>
<proteinExistence type="predicted"/>
<reference evidence="6 7" key="1">
    <citation type="submission" date="2020-02" db="EMBL/GenBank/DDBJ databases">
        <title>Aliifodinibius halophilus 2W32, complete genome.</title>
        <authorList>
            <person name="Li Y."/>
            <person name="Wu S."/>
        </authorList>
    </citation>
    <scope>NUCLEOTIDE SEQUENCE [LARGE SCALE GENOMIC DNA]</scope>
    <source>
        <strain evidence="6 7">2W32</strain>
    </source>
</reference>
<dbReference type="GO" id="GO:0006614">
    <property type="term" value="P:SRP-dependent cotranslational protein targeting to membrane"/>
    <property type="evidence" value="ECO:0007669"/>
    <property type="project" value="InterPro"/>
</dbReference>
<dbReference type="Gene3D" id="3.40.50.300">
    <property type="entry name" value="P-loop containing nucleotide triphosphate hydrolases"/>
    <property type="match status" value="1"/>
</dbReference>
<dbReference type="EMBL" id="JAALLS010000003">
    <property type="protein sequence ID" value="NGP87380.1"/>
    <property type="molecule type" value="Genomic_DNA"/>
</dbReference>
<accession>A0A6M1TFH7</accession>
<feature type="domain" description="AAA+ ATPase" evidence="4">
    <location>
        <begin position="284"/>
        <end position="458"/>
    </location>
</feature>
<gene>
    <name evidence="6" type="ORF">G3569_03355</name>
</gene>
<sequence>MILNKFLDKTVEAAKESARQIYADDYSKLKSITSEKGDDNGQGSPEQDQQNSSRREKKETTSKDGVVFERSGTTKPAANEKSKDINSKLASIRKYAAQQTNEQIDDGNEWESSPDKKELKESLSDPAPKKATPLYSRKDIRPKPKPKPADDKKKQEPSASDAQKAKKSTDPDQLMDQPVSKLPNDGPEESEASAEKNRDADLHKRLDRLESLMHLSLSSGYAQFSNHPLFHKLLHKGVPQKLVNNWFDTLSQQGIDPDFRGQLFRSKLALLIQDLLEASKAKAPNEVLLFCGRSGTGKTQLIMKLCQHSSFFTNKKIAVANFNPMPNKQYYYNVLAPFCGDNGIDYYQVSGAKEVKNLINRWDGYDHILIDTPAIEVEGQRRMEKILAIKETLAPHREIETQYLINTAVNGNAFNDPLGVEVEADHIALTHIDQSIKWGKTMQLISNTDYRLRYLSSGPTIAGSLLPFDPEKFAQKLIR</sequence>
<feature type="compositionally biased region" description="Basic and acidic residues" evidence="3">
    <location>
        <begin position="25"/>
        <end position="39"/>
    </location>
</feature>
<dbReference type="InterPro" id="IPR003593">
    <property type="entry name" value="AAA+_ATPase"/>
</dbReference>
<evidence type="ECO:0000259" key="4">
    <source>
        <dbReference type="SMART" id="SM00382"/>
    </source>
</evidence>
<evidence type="ECO:0000256" key="3">
    <source>
        <dbReference type="SAM" id="MobiDB-lite"/>
    </source>
</evidence>
<keyword evidence="1" id="KW-0547">Nucleotide-binding</keyword>
<keyword evidence="2" id="KW-0342">GTP-binding</keyword>
<dbReference type="RefSeq" id="WP_165266085.1">
    <property type="nucleotide sequence ID" value="NZ_JAALLS010000003.1"/>
</dbReference>
<comment type="caution">
    <text evidence="6">The sequence shown here is derived from an EMBL/GenBank/DDBJ whole genome shotgun (WGS) entry which is preliminary data.</text>
</comment>
<evidence type="ECO:0000256" key="2">
    <source>
        <dbReference type="ARBA" id="ARBA00023134"/>
    </source>
</evidence>
<evidence type="ECO:0000259" key="5">
    <source>
        <dbReference type="SMART" id="SM00962"/>
    </source>
</evidence>
<dbReference type="SMART" id="SM00382">
    <property type="entry name" value="AAA"/>
    <property type="match status" value="1"/>
</dbReference>
<dbReference type="AlphaFoldDB" id="A0A6M1TFH7"/>
<feature type="region of interest" description="Disordered" evidence="3">
    <location>
        <begin position="25"/>
        <end position="200"/>
    </location>
</feature>
<dbReference type="InterPro" id="IPR027417">
    <property type="entry name" value="P-loop_NTPase"/>
</dbReference>
<evidence type="ECO:0000313" key="7">
    <source>
        <dbReference type="Proteomes" id="UP000479132"/>
    </source>
</evidence>
<dbReference type="Pfam" id="PF00448">
    <property type="entry name" value="SRP54"/>
    <property type="match status" value="1"/>
</dbReference>
<evidence type="ECO:0008006" key="8">
    <source>
        <dbReference type="Google" id="ProtNLM"/>
    </source>
</evidence>
<dbReference type="InterPro" id="IPR000897">
    <property type="entry name" value="SRP54_GTPase_dom"/>
</dbReference>
<organism evidence="6 7">
    <name type="scientific">Fodinibius halophilus</name>
    <dbReference type="NCBI Taxonomy" id="1736908"/>
    <lineage>
        <taxon>Bacteria</taxon>
        <taxon>Pseudomonadati</taxon>
        <taxon>Balneolota</taxon>
        <taxon>Balneolia</taxon>
        <taxon>Balneolales</taxon>
        <taxon>Balneolaceae</taxon>
        <taxon>Fodinibius</taxon>
    </lineage>
</organism>
<protein>
    <recommendedName>
        <fullName evidence="8">Flagellar biosynthesis protein FlhF</fullName>
    </recommendedName>
</protein>
<feature type="compositionally biased region" description="Polar residues" evidence="3">
    <location>
        <begin position="41"/>
        <end position="52"/>
    </location>
</feature>
<dbReference type="SUPFAM" id="SSF52540">
    <property type="entry name" value="P-loop containing nucleoside triphosphate hydrolases"/>
    <property type="match status" value="1"/>
</dbReference>
<feature type="domain" description="SRP54-type proteins GTP-binding" evidence="5">
    <location>
        <begin position="285"/>
        <end position="479"/>
    </location>
</feature>
<feature type="compositionally biased region" description="Basic and acidic residues" evidence="3">
    <location>
        <begin position="53"/>
        <end position="62"/>
    </location>
</feature>
<feature type="compositionally biased region" description="Basic and acidic residues" evidence="3">
    <location>
        <begin position="113"/>
        <end position="123"/>
    </location>
</feature>
<evidence type="ECO:0000256" key="1">
    <source>
        <dbReference type="ARBA" id="ARBA00022741"/>
    </source>
</evidence>
<name>A0A6M1TFH7_9BACT</name>